<keyword evidence="2" id="KW-1185">Reference proteome</keyword>
<gene>
    <name evidence="1" type="ORF">EF096_19915</name>
</gene>
<proteinExistence type="predicted"/>
<dbReference type="Proteomes" id="UP000275199">
    <property type="component" value="Unassembled WGS sequence"/>
</dbReference>
<evidence type="ECO:0000313" key="2">
    <source>
        <dbReference type="Proteomes" id="UP000275199"/>
    </source>
</evidence>
<evidence type="ECO:0000313" key="1">
    <source>
        <dbReference type="EMBL" id="ROZ80266.1"/>
    </source>
</evidence>
<name>A0ABX9XGR2_9PSED</name>
<comment type="caution">
    <text evidence="1">The sequence shown here is derived from an EMBL/GenBank/DDBJ whole genome shotgun (WGS) entry which is preliminary data.</text>
</comment>
<accession>A0ABX9XGR2</accession>
<sequence>MSCFSPGYQLVANVLRAVVAADGERFATLQDHLIQGVNDTLCGQRQINVHRQCFAVKVID</sequence>
<protein>
    <submittedName>
        <fullName evidence="1">Uncharacterized protein</fullName>
    </submittedName>
</protein>
<organism evidence="1 2">
    <name type="scientific">Pseudomonas neustonica</name>
    <dbReference type="NCBI Taxonomy" id="2487346"/>
    <lineage>
        <taxon>Bacteria</taxon>
        <taxon>Pseudomonadati</taxon>
        <taxon>Pseudomonadota</taxon>
        <taxon>Gammaproteobacteria</taxon>
        <taxon>Pseudomonadales</taxon>
        <taxon>Pseudomonadaceae</taxon>
        <taxon>Pseudomonas</taxon>
    </lineage>
</organism>
<reference evidence="1 2" key="1">
    <citation type="submission" date="2018-11" db="EMBL/GenBank/DDBJ databases">
        <authorList>
            <person name="Jang G.I."/>
            <person name="Hwang C.Y."/>
        </authorList>
    </citation>
    <scope>NUCLEOTIDE SEQUENCE [LARGE SCALE GENOMIC DNA]</scope>
    <source>
        <strain evidence="1 2">SSM26</strain>
    </source>
</reference>
<dbReference type="EMBL" id="RKKU01000050">
    <property type="protein sequence ID" value="ROZ80266.1"/>
    <property type="molecule type" value="Genomic_DNA"/>
</dbReference>